<dbReference type="SUPFAM" id="SSF52058">
    <property type="entry name" value="L domain-like"/>
    <property type="match status" value="1"/>
</dbReference>
<gene>
    <name evidence="5" type="ORF">SAMN05444716_104695</name>
</gene>
<dbReference type="Gene3D" id="3.80.10.10">
    <property type="entry name" value="Ribonuclease Inhibitor"/>
    <property type="match status" value="1"/>
</dbReference>
<reference evidence="6" key="1">
    <citation type="submission" date="2016-10" db="EMBL/GenBank/DDBJ databases">
        <authorList>
            <person name="Varghese N."/>
            <person name="Submissions S."/>
        </authorList>
    </citation>
    <scope>NUCLEOTIDE SEQUENCE [LARGE SCALE GENOMIC DNA]</scope>
    <source>
        <strain evidence="6">CGMCC 4.7047</strain>
    </source>
</reference>
<keyword evidence="6" id="KW-1185">Reference proteome</keyword>
<dbReference type="Pfam" id="PF05729">
    <property type="entry name" value="NACHT"/>
    <property type="match status" value="1"/>
</dbReference>
<sequence>MDPTGGGLRLASSAIAPLIKKLFHRDGPGAGLTDKPVRITALVSFRGETRTLGERELRKLTRELVARAATAAGPHEAPTPDVQEELTDALTRSLRDLGELDMDDVQAVRLGPQGLAARLTHPGDLSAAAEARYEALLGAVCLHILNFFTQRSTFVARTLTEQSRDLDRLIRTVDLLTERIPARSAADTAFEQRYAAYILDKHNHLTIYGLDLYQSGEWPLDAAYLSLRTTERDTGTHHFPGEPDPAPAPNPPQPAERALAGRERVLLRGEAGSGKTTLVQWLALTTARQEAADGMTHLLGRIPFVLPLRTLTRGGRDLPSPDAFLSAVGCPFHAAQPAGWTDRVLTARRGLLLIDGIDEIPEEEREPARRWLRDLLDAYPGNLWLVTSRPSAVRDDWLAGEGFTDLALTRMSREDVAAFVHRWHRAAGADPALEEKLLTALRTKADLGRLATNPLMCGLICALHRERRGYLPHGRKSLYDAALLMLLERRDRERGIDRTSVELDAESTGLLLQKLAYWLIRNGRSELDTGVALGLITRVLPSMPHVAEQGTPEQILRHLVNRSGLLREPGPGAIDFVHRTFQDYLGAREAVEERDVGMLVGNAHLDQWEDVLRMAVAHARPDERATLLRDLIKRGDEDDEQRVRLHLLAMACLEQATQLDPAVREEIEHRAAALLPPRTRSESDRLVETGPVVLELLPGPDGLTENEARFVVATATRIGTDAAIPRLVPYCQHPYASVRSWLASEWNSFNAERYGKEVLARLSMGGRFRLTASTARQLEILATLPDHPYYSLRGDFSAAEITQALAGKSVTELVLHLGERLGGLGFLRGLPDLRELIVTGPYEHADLSQLAGLPLTDLFLRGEGRVNQLAWLGELPDLSFLSLGEGTIDRDLTGLPLQAPLTRLSLPRGITDLTRISAWPMLYILYLGDLDAAVGPAGWQAVANLPELAQLHLGPPTLAELCQTAVSFPRVNCLVVRPVGEKTRLSALVERFPAVESLHLGGATTQPLDLTPLTALPLLRHLELVDLDGVPHVTGLDQLPSHITVHRDPPPRY</sequence>
<dbReference type="PANTHER" id="PTHR46844">
    <property type="entry name" value="SLR5058 PROTEIN"/>
    <property type="match status" value="1"/>
</dbReference>
<dbReference type="EMBL" id="FPAB01000004">
    <property type="protein sequence ID" value="SFS89210.1"/>
    <property type="molecule type" value="Genomic_DNA"/>
</dbReference>
<dbReference type="GO" id="GO:0005524">
    <property type="term" value="F:ATP binding"/>
    <property type="evidence" value="ECO:0007669"/>
    <property type="project" value="UniProtKB-KW"/>
</dbReference>
<evidence type="ECO:0000256" key="3">
    <source>
        <dbReference type="SAM" id="MobiDB-lite"/>
    </source>
</evidence>
<dbReference type="PANTHER" id="PTHR46844:SF1">
    <property type="entry name" value="SLR5058 PROTEIN"/>
    <property type="match status" value="1"/>
</dbReference>
<accession>A0A1I6TJ60</accession>
<evidence type="ECO:0000256" key="1">
    <source>
        <dbReference type="ARBA" id="ARBA00022741"/>
    </source>
</evidence>
<feature type="region of interest" description="Disordered" evidence="3">
    <location>
        <begin position="233"/>
        <end position="256"/>
    </location>
</feature>
<evidence type="ECO:0000259" key="4">
    <source>
        <dbReference type="PROSITE" id="PS50837"/>
    </source>
</evidence>
<name>A0A1I6TJ60_9ACTN</name>
<organism evidence="5 6">
    <name type="scientific">Streptomyces harbinensis</name>
    <dbReference type="NCBI Taxonomy" id="1176198"/>
    <lineage>
        <taxon>Bacteria</taxon>
        <taxon>Bacillati</taxon>
        <taxon>Actinomycetota</taxon>
        <taxon>Actinomycetes</taxon>
        <taxon>Kitasatosporales</taxon>
        <taxon>Streptomycetaceae</taxon>
        <taxon>Streptomyces</taxon>
    </lineage>
</organism>
<evidence type="ECO:0000313" key="6">
    <source>
        <dbReference type="Proteomes" id="UP000198873"/>
    </source>
</evidence>
<protein>
    <submittedName>
        <fullName evidence="5">NACHT domain-containing protein</fullName>
    </submittedName>
</protein>
<dbReference type="PROSITE" id="PS50837">
    <property type="entry name" value="NACHT"/>
    <property type="match status" value="1"/>
</dbReference>
<dbReference type="InterPro" id="IPR054547">
    <property type="entry name" value="NNH1"/>
</dbReference>
<dbReference type="SUPFAM" id="SSF52540">
    <property type="entry name" value="P-loop containing nucleoside triphosphate hydrolases"/>
    <property type="match status" value="1"/>
</dbReference>
<feature type="domain" description="NACHT" evidence="4">
    <location>
        <begin position="263"/>
        <end position="592"/>
    </location>
</feature>
<dbReference type="STRING" id="1176198.SAMN05444716_104695"/>
<evidence type="ECO:0000256" key="2">
    <source>
        <dbReference type="ARBA" id="ARBA00022840"/>
    </source>
</evidence>
<evidence type="ECO:0000313" key="5">
    <source>
        <dbReference type="EMBL" id="SFS89210.1"/>
    </source>
</evidence>
<dbReference type="InterPro" id="IPR032675">
    <property type="entry name" value="LRR_dom_sf"/>
</dbReference>
<dbReference type="InterPro" id="IPR007111">
    <property type="entry name" value="NACHT_NTPase"/>
</dbReference>
<dbReference type="InterPro" id="IPR027417">
    <property type="entry name" value="P-loop_NTPase"/>
</dbReference>
<keyword evidence="1" id="KW-0547">Nucleotide-binding</keyword>
<dbReference type="AlphaFoldDB" id="A0A1I6TJ60"/>
<keyword evidence="2" id="KW-0067">ATP-binding</keyword>
<proteinExistence type="predicted"/>
<dbReference type="Proteomes" id="UP000198873">
    <property type="component" value="Unassembled WGS sequence"/>
</dbReference>
<dbReference type="RefSeq" id="WP_093843307.1">
    <property type="nucleotide sequence ID" value="NZ_FPAB01000004.1"/>
</dbReference>
<dbReference type="Pfam" id="PF22733">
    <property type="entry name" value="NNH1"/>
    <property type="match status" value="1"/>
</dbReference>
<feature type="compositionally biased region" description="Pro residues" evidence="3">
    <location>
        <begin position="242"/>
        <end position="254"/>
    </location>
</feature>
<dbReference type="Gene3D" id="3.40.50.300">
    <property type="entry name" value="P-loop containing nucleotide triphosphate hydrolases"/>
    <property type="match status" value="1"/>
</dbReference>